<dbReference type="NCBIfam" id="NF002073">
    <property type="entry name" value="PRK00913.1-2"/>
    <property type="match status" value="1"/>
</dbReference>
<name>Q1JVJ9_DESA6</name>
<dbReference type="CDD" id="cd00433">
    <property type="entry name" value="Peptidase_M17"/>
    <property type="match status" value="1"/>
</dbReference>
<evidence type="ECO:0000256" key="1">
    <source>
        <dbReference type="ARBA" id="ARBA00000135"/>
    </source>
</evidence>
<sequence length="496" mass="53379">MTHFSVHTVTCWDEPVDCRIVAMTEQGWSSLPVAEDTQEGRLLQRAREDGEFAAKKGQTLLLHCGCDTSPRLLVIGLGEQQALSVDIWRQAGALAVSQLRKKKLSRYLFECDTFAAESIGDVADALLDGVMLEAYRYTRYKKPEETEPQEIVCILSGIDEELLGDVQATVAQREQISRGVWFARDLVNEPSNVKTPDYLAEQAWQIAGQTGMKCTILGPAELKRQGFGALLAVAQGSICEPRLICLDYRGGNDEDAPVVLVGKGVTFDSGGISLKPGEGMDMMKMDMAGGAAVLATLSVVARLKLPINVVGVVPAVENMPSDRATRPGDIVTSLSGKTIEILNTDAEGRLILADALTWAAQYKPEVMIDLATLTGACIIALGHHSSAVVGNDEPLIAALREAGDAAGQPIWPLPLFDGYREQIKSQVADVKNIGGRPAGTITAAAFLNRFTEEQRWAHLDIAGTAWEEKGKPGQPVGGTGVGVRALVEFLKKRCAE</sequence>
<comment type="subcellular location">
    <subcellularLocation>
        <location evidence="8">Cytoplasm</location>
    </subcellularLocation>
</comment>
<feature type="binding site" evidence="8">
    <location>
        <position position="347"/>
    </location>
    <ligand>
        <name>Mn(2+)</name>
        <dbReference type="ChEBI" id="CHEBI:29035"/>
        <label>1</label>
    </ligand>
</feature>
<dbReference type="GO" id="GO:0070006">
    <property type="term" value="F:metalloaminopeptidase activity"/>
    <property type="evidence" value="ECO:0007669"/>
    <property type="project" value="InterPro"/>
</dbReference>
<dbReference type="NCBIfam" id="NF002077">
    <property type="entry name" value="PRK00913.2-4"/>
    <property type="match status" value="1"/>
</dbReference>
<keyword evidence="4 8" id="KW-0031">Aminopeptidase</keyword>
<dbReference type="MEROPS" id="M17.003"/>
<gene>
    <name evidence="8" type="primary">pepA</name>
    <name evidence="10" type="ORF">Dace_0121</name>
</gene>
<dbReference type="PRINTS" id="PR00481">
    <property type="entry name" value="LAMNOPPTDASE"/>
</dbReference>
<evidence type="ECO:0000313" key="11">
    <source>
        <dbReference type="Proteomes" id="UP000005695"/>
    </source>
</evidence>
<keyword evidence="11" id="KW-1185">Reference proteome</keyword>
<dbReference type="Pfam" id="PF02789">
    <property type="entry name" value="Peptidase_M17_N"/>
    <property type="match status" value="1"/>
</dbReference>
<comment type="function">
    <text evidence="8">Presumably involved in the processing and regular turnover of intracellular proteins. Catalyzes the removal of unsubstituted N-terminal amino acids from various peptides.</text>
</comment>
<feature type="domain" description="Cytosol aminopeptidase" evidence="9">
    <location>
        <begin position="343"/>
        <end position="350"/>
    </location>
</feature>
<evidence type="ECO:0000256" key="5">
    <source>
        <dbReference type="ARBA" id="ARBA00022670"/>
    </source>
</evidence>
<evidence type="ECO:0000256" key="7">
    <source>
        <dbReference type="ARBA" id="ARBA00023211"/>
    </source>
</evidence>
<protein>
    <recommendedName>
        <fullName evidence="8">Probable cytosol aminopeptidase</fullName>
        <ecNumber evidence="8">3.4.11.1</ecNumber>
    </recommendedName>
    <alternativeName>
        <fullName evidence="8">Leucine aminopeptidase</fullName>
        <shortName evidence="8">LAP</shortName>
        <ecNumber evidence="8">3.4.11.10</ecNumber>
    </alternativeName>
    <alternativeName>
        <fullName evidence="8">Leucyl aminopeptidase</fullName>
    </alternativeName>
</protein>
<keyword evidence="5 8" id="KW-0645">Protease</keyword>
<feature type="binding site" evidence="8">
    <location>
        <position position="268"/>
    </location>
    <ligand>
        <name>Mn(2+)</name>
        <dbReference type="ChEBI" id="CHEBI:29035"/>
        <label>1</label>
    </ligand>
</feature>
<feature type="active site" evidence="8">
    <location>
        <position position="349"/>
    </location>
</feature>
<dbReference type="InterPro" id="IPR011356">
    <property type="entry name" value="Leucine_aapep/pepB"/>
</dbReference>
<dbReference type="InterPro" id="IPR000819">
    <property type="entry name" value="Peptidase_M17_C"/>
</dbReference>
<dbReference type="Gene3D" id="3.40.220.10">
    <property type="entry name" value="Leucine Aminopeptidase, subunit E, domain 1"/>
    <property type="match status" value="1"/>
</dbReference>
<dbReference type="Pfam" id="PF00883">
    <property type="entry name" value="Peptidase_M17"/>
    <property type="match status" value="1"/>
</dbReference>
<keyword evidence="8" id="KW-0963">Cytoplasm</keyword>
<dbReference type="GO" id="GO:0030145">
    <property type="term" value="F:manganese ion binding"/>
    <property type="evidence" value="ECO:0007669"/>
    <property type="project" value="UniProtKB-UniRule"/>
</dbReference>
<dbReference type="InterPro" id="IPR023042">
    <property type="entry name" value="Peptidase_M17_leu_NH2_pept"/>
</dbReference>
<evidence type="ECO:0000256" key="2">
    <source>
        <dbReference type="ARBA" id="ARBA00000967"/>
    </source>
</evidence>
<dbReference type="RefSeq" id="WP_006003117.1">
    <property type="nucleotide sequence ID" value="NZ_AAEW02000037.1"/>
</dbReference>
<evidence type="ECO:0000256" key="4">
    <source>
        <dbReference type="ARBA" id="ARBA00022438"/>
    </source>
</evidence>
<dbReference type="GO" id="GO:0005737">
    <property type="term" value="C:cytoplasm"/>
    <property type="evidence" value="ECO:0007669"/>
    <property type="project" value="UniProtKB-SubCell"/>
</dbReference>
<feature type="binding site" evidence="8">
    <location>
        <position position="268"/>
    </location>
    <ligand>
        <name>Mn(2+)</name>
        <dbReference type="ChEBI" id="CHEBI:29035"/>
        <label>2</label>
    </ligand>
</feature>
<feature type="binding site" evidence="8">
    <location>
        <position position="263"/>
    </location>
    <ligand>
        <name>Mn(2+)</name>
        <dbReference type="ChEBI" id="CHEBI:29035"/>
        <label>2</label>
    </ligand>
</feature>
<dbReference type="Gene3D" id="3.40.630.10">
    <property type="entry name" value="Zn peptidases"/>
    <property type="match status" value="1"/>
</dbReference>
<dbReference type="GO" id="GO:0006508">
    <property type="term" value="P:proteolysis"/>
    <property type="evidence" value="ECO:0007669"/>
    <property type="project" value="UniProtKB-KW"/>
</dbReference>
<feature type="active site" evidence="8">
    <location>
        <position position="275"/>
    </location>
</feature>
<dbReference type="AlphaFoldDB" id="Q1JVJ9"/>
<dbReference type="OrthoDB" id="9809354at2"/>
<keyword evidence="6 8" id="KW-0378">Hydrolase</keyword>
<dbReference type="PANTHER" id="PTHR11963:SF23">
    <property type="entry name" value="CYTOSOL AMINOPEPTIDASE"/>
    <property type="match status" value="1"/>
</dbReference>
<dbReference type="PROSITE" id="PS00631">
    <property type="entry name" value="CYTOSOL_AP"/>
    <property type="match status" value="1"/>
</dbReference>
<comment type="catalytic activity">
    <reaction evidence="2 8">
        <text>Release of an N-terminal amino acid, preferentially leucine, but not glutamic or aspartic acids.</text>
        <dbReference type="EC" id="3.4.11.10"/>
    </reaction>
</comment>
<feature type="binding site" evidence="8">
    <location>
        <position position="286"/>
    </location>
    <ligand>
        <name>Mn(2+)</name>
        <dbReference type="ChEBI" id="CHEBI:29035"/>
        <label>2</label>
    </ligand>
</feature>
<evidence type="ECO:0000313" key="10">
    <source>
        <dbReference type="EMBL" id="EAT14271.1"/>
    </source>
</evidence>
<dbReference type="HAMAP" id="MF_00181">
    <property type="entry name" value="Cytosol_peptidase_M17"/>
    <property type="match status" value="1"/>
</dbReference>
<dbReference type="EC" id="3.4.11.1" evidence="8"/>
<comment type="catalytic activity">
    <reaction evidence="1 8">
        <text>Release of an N-terminal amino acid, Xaa-|-Yaa-, in which Xaa is preferably Leu, but may be other amino acids including Pro although not Arg or Lys, and Yaa may be Pro. Amino acid amides and methyl esters are also readily hydrolyzed, but rates on arylamides are exceedingly low.</text>
        <dbReference type="EC" id="3.4.11.1"/>
    </reaction>
</comment>
<keyword evidence="8" id="KW-0479">Metal-binding</keyword>
<dbReference type="NCBIfam" id="NF002083">
    <property type="entry name" value="PRK00913.3-5"/>
    <property type="match status" value="1"/>
</dbReference>
<comment type="caution">
    <text evidence="10">The sequence shown here is derived from an EMBL/GenBank/DDBJ whole genome shotgun (WGS) entry which is preliminary data.</text>
</comment>
<accession>Q1JVJ9</accession>
<comment type="similarity">
    <text evidence="3 8">Belongs to the peptidase M17 family.</text>
</comment>
<dbReference type="Proteomes" id="UP000005695">
    <property type="component" value="Unassembled WGS sequence"/>
</dbReference>
<proteinExistence type="inferred from homology"/>
<reference evidence="10" key="2">
    <citation type="submission" date="2006-05" db="EMBL/GenBank/DDBJ databases">
        <title>Sequencing of the draft genome and assembly of Desulfuromonas acetoxidans DSM 684.</title>
        <authorList>
            <consortium name="US DOE Joint Genome Institute (JGI-PGF)"/>
            <person name="Copeland A."/>
            <person name="Lucas S."/>
            <person name="Lapidus A."/>
            <person name="Barry K."/>
            <person name="Detter J.C."/>
            <person name="Glavina del Rio T."/>
            <person name="Hammon N."/>
            <person name="Israni S."/>
            <person name="Dalin E."/>
            <person name="Tice H."/>
            <person name="Bruce D."/>
            <person name="Pitluck S."/>
            <person name="Richardson P."/>
        </authorList>
    </citation>
    <scope>NUCLEOTIDE SEQUENCE [LARGE SCALE GENOMIC DNA]</scope>
    <source>
        <strain evidence="10">DSM 684</strain>
    </source>
</reference>
<dbReference type="SUPFAM" id="SSF53187">
    <property type="entry name" value="Zn-dependent exopeptidases"/>
    <property type="match status" value="1"/>
</dbReference>
<organism evidence="10 11">
    <name type="scientific">Desulfuromonas acetoxidans (strain DSM 684 / 11070)</name>
    <dbReference type="NCBI Taxonomy" id="281689"/>
    <lineage>
        <taxon>Bacteria</taxon>
        <taxon>Pseudomonadati</taxon>
        <taxon>Thermodesulfobacteriota</taxon>
        <taxon>Desulfuromonadia</taxon>
        <taxon>Desulfuromonadales</taxon>
        <taxon>Desulfuromonadaceae</taxon>
        <taxon>Desulfuromonas</taxon>
    </lineage>
</organism>
<evidence type="ECO:0000256" key="6">
    <source>
        <dbReference type="ARBA" id="ARBA00022801"/>
    </source>
</evidence>
<dbReference type="EC" id="3.4.11.10" evidence="8"/>
<dbReference type="EMBL" id="AAEW02000037">
    <property type="protein sequence ID" value="EAT14271.1"/>
    <property type="molecule type" value="Genomic_DNA"/>
</dbReference>
<dbReference type="NCBIfam" id="NF002074">
    <property type="entry name" value="PRK00913.1-4"/>
    <property type="match status" value="1"/>
</dbReference>
<reference evidence="10" key="1">
    <citation type="submission" date="2006-05" db="EMBL/GenBank/DDBJ databases">
        <title>Annotation of the draft genome assembly of Desulfuromonas acetoxidans DSM 684.</title>
        <authorList>
            <consortium name="US DOE Joint Genome Institute (JGI-ORNL)"/>
            <person name="Larimer F."/>
            <person name="Land M."/>
            <person name="Hauser L."/>
        </authorList>
    </citation>
    <scope>NUCLEOTIDE SEQUENCE [LARGE SCALE GENOMIC DNA]</scope>
    <source>
        <strain evidence="10">DSM 684</strain>
    </source>
</reference>
<evidence type="ECO:0000259" key="9">
    <source>
        <dbReference type="PROSITE" id="PS00631"/>
    </source>
</evidence>
<dbReference type="SUPFAM" id="SSF52949">
    <property type="entry name" value="Macro domain-like"/>
    <property type="match status" value="1"/>
</dbReference>
<feature type="binding site" evidence="8">
    <location>
        <position position="345"/>
    </location>
    <ligand>
        <name>Mn(2+)</name>
        <dbReference type="ChEBI" id="CHEBI:29035"/>
        <label>1</label>
    </ligand>
</feature>
<feature type="binding site" evidence="8">
    <location>
        <position position="347"/>
    </location>
    <ligand>
        <name>Mn(2+)</name>
        <dbReference type="ChEBI" id="CHEBI:29035"/>
        <label>2</label>
    </ligand>
</feature>
<keyword evidence="7 8" id="KW-0464">Manganese</keyword>
<comment type="cofactor">
    <cofactor evidence="8">
        <name>Mn(2+)</name>
        <dbReference type="ChEBI" id="CHEBI:29035"/>
    </cofactor>
    <text evidence="8">Binds 2 manganese ions per subunit.</text>
</comment>
<evidence type="ECO:0000256" key="8">
    <source>
        <dbReference type="HAMAP-Rule" id="MF_00181"/>
    </source>
</evidence>
<dbReference type="PANTHER" id="PTHR11963">
    <property type="entry name" value="LEUCINE AMINOPEPTIDASE-RELATED"/>
    <property type="match status" value="1"/>
</dbReference>
<evidence type="ECO:0000256" key="3">
    <source>
        <dbReference type="ARBA" id="ARBA00009528"/>
    </source>
</evidence>
<dbReference type="InterPro" id="IPR043472">
    <property type="entry name" value="Macro_dom-like"/>
</dbReference>
<dbReference type="InterPro" id="IPR008283">
    <property type="entry name" value="Peptidase_M17_N"/>
</dbReference>